<dbReference type="Proteomes" id="UP000595197">
    <property type="component" value="Plasmid pTT6-2"/>
</dbReference>
<dbReference type="EMBL" id="CP067422">
    <property type="protein sequence ID" value="QQP93543.1"/>
    <property type="molecule type" value="Genomic_DNA"/>
</dbReference>
<evidence type="ECO:0000313" key="2">
    <source>
        <dbReference type="EMBL" id="QQP93543.1"/>
    </source>
</evidence>
<sequence length="66" mass="7353">MDDFDVDWEACDPDIHCPPPVFDPRHCTCPCHKQRPTLAEQIAAYAMLAGCVYALVLLLQALVSTH</sequence>
<organism evidence="2 3">
    <name type="scientific">Skermanella cutis</name>
    <dbReference type="NCBI Taxonomy" id="2775420"/>
    <lineage>
        <taxon>Bacteria</taxon>
        <taxon>Pseudomonadati</taxon>
        <taxon>Pseudomonadota</taxon>
        <taxon>Alphaproteobacteria</taxon>
        <taxon>Rhodospirillales</taxon>
        <taxon>Azospirillaceae</taxon>
        <taxon>Skermanella</taxon>
    </lineage>
</organism>
<geneLocation type="plasmid" evidence="2 3">
    <name>pTT6-2</name>
</geneLocation>
<name>A0ABX7BM77_9PROT</name>
<gene>
    <name evidence="2" type="ORF">IGS68_33525</name>
</gene>
<keyword evidence="2" id="KW-0614">Plasmid</keyword>
<reference evidence="2" key="1">
    <citation type="submission" date="2021-02" db="EMBL/GenBank/DDBJ databases">
        <title>Skermanella TT6 skin isolate.</title>
        <authorList>
            <person name="Lee K."/>
            <person name="Ganzorig M."/>
        </authorList>
    </citation>
    <scope>NUCLEOTIDE SEQUENCE</scope>
    <source>
        <strain evidence="2">TT6</strain>
    </source>
</reference>
<keyword evidence="1" id="KW-1133">Transmembrane helix</keyword>
<feature type="transmembrane region" description="Helical" evidence="1">
    <location>
        <begin position="42"/>
        <end position="63"/>
    </location>
</feature>
<accession>A0ABX7BM77</accession>
<evidence type="ECO:0000256" key="1">
    <source>
        <dbReference type="SAM" id="Phobius"/>
    </source>
</evidence>
<proteinExistence type="predicted"/>
<keyword evidence="1" id="KW-0812">Transmembrane</keyword>
<protein>
    <submittedName>
        <fullName evidence="2">Uncharacterized protein</fullName>
    </submittedName>
</protein>
<keyword evidence="1" id="KW-0472">Membrane</keyword>
<keyword evidence="3" id="KW-1185">Reference proteome</keyword>
<evidence type="ECO:0000313" key="3">
    <source>
        <dbReference type="Proteomes" id="UP000595197"/>
    </source>
</evidence>
<dbReference type="RefSeq" id="WP_201083182.1">
    <property type="nucleotide sequence ID" value="NZ_CP067422.1"/>
</dbReference>